<dbReference type="Pfam" id="PF11280">
    <property type="entry name" value="DUF3081"/>
    <property type="match status" value="1"/>
</dbReference>
<sequence>MTNNTLNYRDLLLIFNLIQTKGVKLSSAYELLGINAQHDFDGYTCWLTYKDLTVTLLFHGKFDVQFDKKDTFNEFYTKVNSMIALN</sequence>
<organism evidence="1 2">
    <name type="scientific">Colwellia psychrerythraea</name>
    <name type="common">Vibrio psychroerythus</name>
    <dbReference type="NCBI Taxonomy" id="28229"/>
    <lineage>
        <taxon>Bacteria</taxon>
        <taxon>Pseudomonadati</taxon>
        <taxon>Pseudomonadota</taxon>
        <taxon>Gammaproteobacteria</taxon>
        <taxon>Alteromonadales</taxon>
        <taxon>Colwelliaceae</taxon>
        <taxon>Colwellia</taxon>
    </lineage>
</organism>
<proteinExistence type="predicted"/>
<evidence type="ECO:0000313" key="1">
    <source>
        <dbReference type="EMBL" id="KGJ88465.1"/>
    </source>
</evidence>
<dbReference type="RefSeq" id="WP_033095091.1">
    <property type="nucleotide sequence ID" value="NZ_JQED01000046.1"/>
</dbReference>
<dbReference type="EMBL" id="JQED01000046">
    <property type="protein sequence ID" value="KGJ88465.1"/>
    <property type="molecule type" value="Genomic_DNA"/>
</dbReference>
<name>A0A099KDR9_COLPS</name>
<evidence type="ECO:0008006" key="3">
    <source>
        <dbReference type="Google" id="ProtNLM"/>
    </source>
</evidence>
<accession>A0A099KDR9</accession>
<dbReference type="OrthoDB" id="5818611at2"/>
<protein>
    <recommendedName>
        <fullName evidence="3">DUF3081 domain-containing protein</fullName>
    </recommendedName>
</protein>
<dbReference type="AlphaFoldDB" id="A0A099KDR9"/>
<evidence type="ECO:0000313" key="2">
    <source>
        <dbReference type="Proteomes" id="UP000029843"/>
    </source>
</evidence>
<dbReference type="PATRIC" id="fig|28229.4.peg.3337"/>
<gene>
    <name evidence="1" type="ORF">ND2E_4000</name>
</gene>
<dbReference type="Proteomes" id="UP000029843">
    <property type="component" value="Unassembled WGS sequence"/>
</dbReference>
<dbReference type="InterPro" id="IPR021432">
    <property type="entry name" value="DUF3081"/>
</dbReference>
<comment type="caution">
    <text evidence="1">The sequence shown here is derived from an EMBL/GenBank/DDBJ whole genome shotgun (WGS) entry which is preliminary data.</text>
</comment>
<reference evidence="1 2" key="1">
    <citation type="submission" date="2014-08" db="EMBL/GenBank/DDBJ databases">
        <title>Genomic and Phenotypic Diversity of Colwellia psychrerythraea strains from Disparate Marine Basins.</title>
        <authorList>
            <person name="Techtmann S.M."/>
            <person name="Stelling S.C."/>
            <person name="Utturkar S.M."/>
            <person name="Alshibli N."/>
            <person name="Harris A."/>
            <person name="Brown S.D."/>
            <person name="Hazen T.C."/>
        </authorList>
    </citation>
    <scope>NUCLEOTIDE SEQUENCE [LARGE SCALE GENOMIC DNA]</scope>
    <source>
        <strain evidence="1 2">ND2E</strain>
    </source>
</reference>